<keyword evidence="2" id="KW-1185">Reference proteome</keyword>
<protein>
    <submittedName>
        <fullName evidence="1">Uncharacterized protein</fullName>
    </submittedName>
</protein>
<name>A0AC60PBF3_IXOPE</name>
<dbReference type="EMBL" id="JABSTQ010010918">
    <property type="protein sequence ID" value="KAG0416805.1"/>
    <property type="molecule type" value="Genomic_DNA"/>
</dbReference>
<proteinExistence type="predicted"/>
<gene>
    <name evidence="1" type="ORF">HPB47_006119</name>
</gene>
<organism evidence="1 2">
    <name type="scientific">Ixodes persulcatus</name>
    <name type="common">Taiga tick</name>
    <dbReference type="NCBI Taxonomy" id="34615"/>
    <lineage>
        <taxon>Eukaryota</taxon>
        <taxon>Metazoa</taxon>
        <taxon>Ecdysozoa</taxon>
        <taxon>Arthropoda</taxon>
        <taxon>Chelicerata</taxon>
        <taxon>Arachnida</taxon>
        <taxon>Acari</taxon>
        <taxon>Parasitiformes</taxon>
        <taxon>Ixodida</taxon>
        <taxon>Ixodoidea</taxon>
        <taxon>Ixodidae</taxon>
        <taxon>Ixodinae</taxon>
        <taxon>Ixodes</taxon>
    </lineage>
</organism>
<comment type="caution">
    <text evidence="1">The sequence shown here is derived from an EMBL/GenBank/DDBJ whole genome shotgun (WGS) entry which is preliminary data.</text>
</comment>
<evidence type="ECO:0000313" key="1">
    <source>
        <dbReference type="EMBL" id="KAG0416805.1"/>
    </source>
</evidence>
<dbReference type="Proteomes" id="UP000805193">
    <property type="component" value="Unassembled WGS sequence"/>
</dbReference>
<evidence type="ECO:0000313" key="2">
    <source>
        <dbReference type="Proteomes" id="UP000805193"/>
    </source>
</evidence>
<sequence length="148" mass="17150">MQRRLRIQRHNRNLRRKIAKLSKEIEAHANKITRQQWQDSCNGFEHQLGAPKAWTVLRHLLDPDGTKTAQKNKMSEILRRHEGTEDDLMEEIRKSKKYIGDSPLRAPTEYDGERNAALDVPITEAEVREVLLKLLKCCAIWGTESLPA</sequence>
<reference evidence="1 2" key="1">
    <citation type="journal article" date="2020" name="Cell">
        <title>Large-Scale Comparative Analyses of Tick Genomes Elucidate Their Genetic Diversity and Vector Capacities.</title>
        <authorList>
            <consortium name="Tick Genome and Microbiome Consortium (TIGMIC)"/>
            <person name="Jia N."/>
            <person name="Wang J."/>
            <person name="Shi W."/>
            <person name="Du L."/>
            <person name="Sun Y."/>
            <person name="Zhan W."/>
            <person name="Jiang J.F."/>
            <person name="Wang Q."/>
            <person name="Zhang B."/>
            <person name="Ji P."/>
            <person name="Bell-Sakyi L."/>
            <person name="Cui X.M."/>
            <person name="Yuan T.T."/>
            <person name="Jiang B.G."/>
            <person name="Yang W.F."/>
            <person name="Lam T.T."/>
            <person name="Chang Q.C."/>
            <person name="Ding S.J."/>
            <person name="Wang X.J."/>
            <person name="Zhu J.G."/>
            <person name="Ruan X.D."/>
            <person name="Zhao L."/>
            <person name="Wei J.T."/>
            <person name="Ye R.Z."/>
            <person name="Que T.C."/>
            <person name="Du C.H."/>
            <person name="Zhou Y.H."/>
            <person name="Cheng J.X."/>
            <person name="Dai P.F."/>
            <person name="Guo W.B."/>
            <person name="Han X.H."/>
            <person name="Huang E.J."/>
            <person name="Li L.F."/>
            <person name="Wei W."/>
            <person name="Gao Y.C."/>
            <person name="Liu J.Z."/>
            <person name="Shao H.Z."/>
            <person name="Wang X."/>
            <person name="Wang C.C."/>
            <person name="Yang T.C."/>
            <person name="Huo Q.B."/>
            <person name="Li W."/>
            <person name="Chen H.Y."/>
            <person name="Chen S.E."/>
            <person name="Zhou L.G."/>
            <person name="Ni X.B."/>
            <person name="Tian J.H."/>
            <person name="Sheng Y."/>
            <person name="Liu T."/>
            <person name="Pan Y.S."/>
            <person name="Xia L.Y."/>
            <person name="Li J."/>
            <person name="Zhao F."/>
            <person name="Cao W.C."/>
        </authorList>
    </citation>
    <scope>NUCLEOTIDE SEQUENCE [LARGE SCALE GENOMIC DNA]</scope>
    <source>
        <strain evidence="1">Iper-2018</strain>
    </source>
</reference>
<accession>A0AC60PBF3</accession>